<reference evidence="1" key="1">
    <citation type="submission" date="2023-05" db="EMBL/GenBank/DDBJ databases">
        <authorList>
            <consortium name="ELIXIR-Norway"/>
        </authorList>
    </citation>
    <scope>NUCLEOTIDE SEQUENCE</scope>
</reference>
<dbReference type="Proteomes" id="UP001162501">
    <property type="component" value="Chromosome 3"/>
</dbReference>
<accession>A0AC59ZK58</accession>
<name>A0AC59ZK58_RANTA</name>
<evidence type="ECO:0000313" key="2">
    <source>
        <dbReference type="Proteomes" id="UP001162501"/>
    </source>
</evidence>
<evidence type="ECO:0000313" key="1">
    <source>
        <dbReference type="EMBL" id="CAN0447390.1"/>
    </source>
</evidence>
<gene>
    <name evidence="1" type="ORF">MRATA1EN22A_LOCUS19449</name>
</gene>
<reference evidence="1" key="2">
    <citation type="submission" date="2025-03" db="EMBL/GenBank/DDBJ databases">
        <authorList>
            <consortium name="ELIXIR-Norway"/>
            <consortium name="Elixir Norway"/>
        </authorList>
    </citation>
    <scope>NUCLEOTIDE SEQUENCE</scope>
</reference>
<dbReference type="EMBL" id="OX596087">
    <property type="protein sequence ID" value="CAN0447390.1"/>
    <property type="molecule type" value="Genomic_DNA"/>
</dbReference>
<protein>
    <submittedName>
        <fullName evidence="1">Uncharacterized protein</fullName>
    </submittedName>
</protein>
<sequence>MHNGRRLQSIPFQLYDPSDQVLLNSICQTDELLDSICMPSLTLHNFSAEMDEVSYRLPRSPQRAQEGVFLLIHHHCALTGHPGTPSFPPGLQTQQREQTRVLTALTREAPGSVLQSPDLQRKLTCCLGQGSGVEPLAVSRPPQLQPDFPRDVAPSLSMCLRNCGSLFPCDCP</sequence>
<proteinExistence type="predicted"/>
<organism evidence="1 2">
    <name type="scientific">Rangifer tarandus platyrhynchus</name>
    <name type="common">Svalbard reindeer</name>
    <dbReference type="NCBI Taxonomy" id="3082113"/>
    <lineage>
        <taxon>Eukaryota</taxon>
        <taxon>Metazoa</taxon>
        <taxon>Chordata</taxon>
        <taxon>Craniata</taxon>
        <taxon>Vertebrata</taxon>
        <taxon>Euteleostomi</taxon>
        <taxon>Mammalia</taxon>
        <taxon>Eutheria</taxon>
        <taxon>Laurasiatheria</taxon>
        <taxon>Artiodactyla</taxon>
        <taxon>Ruminantia</taxon>
        <taxon>Pecora</taxon>
        <taxon>Cervidae</taxon>
        <taxon>Odocoileinae</taxon>
        <taxon>Rangifer</taxon>
    </lineage>
</organism>